<accession>A0A381VME7</accession>
<sequence length="31" mass="3371">MSIQTARKVALAYWGFSKKATARAKSGVDID</sequence>
<dbReference type="EMBL" id="UINC01009249">
    <property type="protein sequence ID" value="SVA41506.1"/>
    <property type="molecule type" value="Genomic_DNA"/>
</dbReference>
<feature type="non-terminal residue" evidence="1">
    <location>
        <position position="31"/>
    </location>
</feature>
<organism evidence="1">
    <name type="scientific">marine metagenome</name>
    <dbReference type="NCBI Taxonomy" id="408172"/>
    <lineage>
        <taxon>unclassified sequences</taxon>
        <taxon>metagenomes</taxon>
        <taxon>ecological metagenomes</taxon>
    </lineage>
</organism>
<protein>
    <submittedName>
        <fullName evidence="1">Uncharacterized protein</fullName>
    </submittedName>
</protein>
<proteinExistence type="predicted"/>
<evidence type="ECO:0000313" key="1">
    <source>
        <dbReference type="EMBL" id="SVA41506.1"/>
    </source>
</evidence>
<reference evidence="1" key="1">
    <citation type="submission" date="2018-05" db="EMBL/GenBank/DDBJ databases">
        <authorList>
            <person name="Lanie J.A."/>
            <person name="Ng W.-L."/>
            <person name="Kazmierczak K.M."/>
            <person name="Andrzejewski T.M."/>
            <person name="Davidsen T.M."/>
            <person name="Wayne K.J."/>
            <person name="Tettelin H."/>
            <person name="Glass J.I."/>
            <person name="Rusch D."/>
            <person name="Podicherti R."/>
            <person name="Tsui H.-C.T."/>
            <person name="Winkler M.E."/>
        </authorList>
    </citation>
    <scope>NUCLEOTIDE SEQUENCE</scope>
</reference>
<name>A0A381VME7_9ZZZZ</name>
<dbReference type="AlphaFoldDB" id="A0A381VME7"/>
<gene>
    <name evidence="1" type="ORF">METZ01_LOCUS94360</name>
</gene>